<gene>
    <name evidence="1" type="ORF">GGR27_003242</name>
</gene>
<evidence type="ECO:0000313" key="2">
    <source>
        <dbReference type="Proteomes" id="UP000770785"/>
    </source>
</evidence>
<dbReference type="EMBL" id="JAATJH010000006">
    <property type="protein sequence ID" value="NJC27724.1"/>
    <property type="molecule type" value="Genomic_DNA"/>
</dbReference>
<sequence>MKPIFTLLILIVTLTACSDRRDIREYYFPARELVNTDGKVYAYENTGTLPGPDTIYWYYLGVDLDTALYLSVTRYGPDLSPQQLAREEVTNEGIRMRKLTVLGQDSLGVAIPTEVEMLFNRSFPFYLDKVPTTYGYRMRGKFTPGSEIVTYVSLERKYRKDTTVTVLGEERDALVFDLAGEVSVRDPEDGDISPQFTGYEIYARGVGLAEYYRDLGAAGALGGRLQRLIPMNDFALERLPK</sequence>
<comment type="caution">
    <text evidence="1">The sequence shown here is derived from an EMBL/GenBank/DDBJ whole genome shotgun (WGS) entry which is preliminary data.</text>
</comment>
<protein>
    <submittedName>
        <fullName evidence="1">Uncharacterized protein</fullName>
    </submittedName>
</protein>
<accession>A0ABX0XFP3</accession>
<organism evidence="1 2">
    <name type="scientific">Neolewinella antarctica</name>
    <dbReference type="NCBI Taxonomy" id="442734"/>
    <lineage>
        <taxon>Bacteria</taxon>
        <taxon>Pseudomonadati</taxon>
        <taxon>Bacteroidota</taxon>
        <taxon>Saprospiria</taxon>
        <taxon>Saprospirales</taxon>
        <taxon>Lewinellaceae</taxon>
        <taxon>Neolewinella</taxon>
    </lineage>
</organism>
<dbReference type="PROSITE" id="PS51257">
    <property type="entry name" value="PROKAR_LIPOPROTEIN"/>
    <property type="match status" value="1"/>
</dbReference>
<name>A0ABX0XFP3_9BACT</name>
<dbReference type="RefSeq" id="WP_168039103.1">
    <property type="nucleotide sequence ID" value="NZ_JAATJH010000006.1"/>
</dbReference>
<evidence type="ECO:0000313" key="1">
    <source>
        <dbReference type="EMBL" id="NJC27724.1"/>
    </source>
</evidence>
<keyword evidence="2" id="KW-1185">Reference proteome</keyword>
<dbReference type="Proteomes" id="UP000770785">
    <property type="component" value="Unassembled WGS sequence"/>
</dbReference>
<proteinExistence type="predicted"/>
<reference evidence="1 2" key="1">
    <citation type="submission" date="2020-03" db="EMBL/GenBank/DDBJ databases">
        <title>Genomic Encyclopedia of Type Strains, Phase IV (KMG-IV): sequencing the most valuable type-strain genomes for metagenomic binning, comparative biology and taxonomic classification.</title>
        <authorList>
            <person name="Goeker M."/>
        </authorList>
    </citation>
    <scope>NUCLEOTIDE SEQUENCE [LARGE SCALE GENOMIC DNA]</scope>
    <source>
        <strain evidence="1 2">DSM 105096</strain>
    </source>
</reference>